<reference evidence="3" key="1">
    <citation type="journal article" date="2019" name="Int. J. Syst. Evol. Microbiol.">
        <title>The Global Catalogue of Microorganisms (GCM) 10K type strain sequencing project: providing services to taxonomists for standard genome sequencing and annotation.</title>
        <authorList>
            <consortium name="The Broad Institute Genomics Platform"/>
            <consortium name="The Broad Institute Genome Sequencing Center for Infectious Disease"/>
            <person name="Wu L."/>
            <person name="Ma J."/>
        </authorList>
    </citation>
    <scope>NUCLEOTIDE SEQUENCE [LARGE SCALE GENOMIC DNA]</scope>
    <source>
        <strain evidence="3">JCM 9731</strain>
    </source>
</reference>
<protein>
    <submittedName>
        <fullName evidence="2">Class I SAM-dependent methyltransferase</fullName>
    </submittedName>
</protein>
<dbReference type="Pfam" id="PF13649">
    <property type="entry name" value="Methyltransf_25"/>
    <property type="match status" value="1"/>
</dbReference>
<keyword evidence="3" id="KW-1185">Reference proteome</keyword>
<comment type="caution">
    <text evidence="2">The sequence shown here is derived from an EMBL/GenBank/DDBJ whole genome shotgun (WGS) entry which is preliminary data.</text>
</comment>
<dbReference type="SUPFAM" id="SSF53335">
    <property type="entry name" value="S-adenosyl-L-methionine-dependent methyltransferases"/>
    <property type="match status" value="1"/>
</dbReference>
<evidence type="ECO:0000313" key="3">
    <source>
        <dbReference type="Proteomes" id="UP001500782"/>
    </source>
</evidence>
<proteinExistence type="predicted"/>
<gene>
    <name evidence="2" type="ORF">GCM10008967_36710</name>
</gene>
<dbReference type="GO" id="GO:0032259">
    <property type="term" value="P:methylation"/>
    <property type="evidence" value="ECO:0007669"/>
    <property type="project" value="UniProtKB-KW"/>
</dbReference>
<dbReference type="Proteomes" id="UP001500782">
    <property type="component" value="Unassembled WGS sequence"/>
</dbReference>
<keyword evidence="2" id="KW-0489">Methyltransferase</keyword>
<accession>A0ABP3GH08</accession>
<evidence type="ECO:0000313" key="2">
    <source>
        <dbReference type="EMBL" id="GAA0342912.1"/>
    </source>
</evidence>
<feature type="domain" description="Methyltransferase" evidence="1">
    <location>
        <begin position="57"/>
        <end position="158"/>
    </location>
</feature>
<dbReference type="CDD" id="cd02440">
    <property type="entry name" value="AdoMet_MTases"/>
    <property type="match status" value="1"/>
</dbReference>
<dbReference type="Gene3D" id="3.40.50.150">
    <property type="entry name" value="Vaccinia Virus protein VP39"/>
    <property type="match status" value="1"/>
</dbReference>
<keyword evidence="2" id="KW-0808">Transferase</keyword>
<dbReference type="InterPro" id="IPR029063">
    <property type="entry name" value="SAM-dependent_MTases_sf"/>
</dbReference>
<dbReference type="InterPro" id="IPR041698">
    <property type="entry name" value="Methyltransf_25"/>
</dbReference>
<dbReference type="GO" id="GO:0008168">
    <property type="term" value="F:methyltransferase activity"/>
    <property type="evidence" value="ECO:0007669"/>
    <property type="project" value="UniProtKB-KW"/>
</dbReference>
<organism evidence="2 3">
    <name type="scientific">Bacillus carboniphilus</name>
    <dbReference type="NCBI Taxonomy" id="86663"/>
    <lineage>
        <taxon>Bacteria</taxon>
        <taxon>Bacillati</taxon>
        <taxon>Bacillota</taxon>
        <taxon>Bacilli</taxon>
        <taxon>Bacillales</taxon>
        <taxon>Bacillaceae</taxon>
        <taxon>Bacillus</taxon>
    </lineage>
</organism>
<dbReference type="EMBL" id="BAAADJ010000061">
    <property type="protein sequence ID" value="GAA0342912.1"/>
    <property type="molecule type" value="Genomic_DNA"/>
</dbReference>
<name>A0ABP3GH08_9BACI</name>
<evidence type="ECO:0000259" key="1">
    <source>
        <dbReference type="Pfam" id="PF13649"/>
    </source>
</evidence>
<sequence>MGEVIYRVQHIRHEEKLYHDHCYENYKLFEQGSWLHRPVQTVMDMLSLFENQKDLKVLDLGSGVGRNSIPVAQKIKNLNGQVVCVDFLESATSKLEQYALENHVENELKIVKEDIGEFDILPGTFDYIVAVSSLEHVASEEVFERVLARMVEGTKDKGINCLIVNSEVAETEIKTGKRLEAMMEVNLSTENLLRKLKAYYKGWHVLKELVKPLEYRIIRDDRQVSLKTNAITFVVQRRG</sequence>